<accession>A0A162N7W7</accession>
<reference evidence="2 3" key="1">
    <citation type="submission" date="2016-02" db="EMBL/GenBank/DDBJ databases">
        <title>Paenibacillus sp. LPB0068, isolated from Crassostrea gigas.</title>
        <authorList>
            <person name="Shin S.-K."/>
            <person name="Yi H."/>
        </authorList>
    </citation>
    <scope>NUCLEOTIDE SEQUENCE [LARGE SCALE GENOMIC DNA]</scope>
    <source>
        <strain evidence="2 3">LPB0068</strain>
    </source>
</reference>
<dbReference type="STRING" id="1763538.LPB68_17325"/>
<evidence type="ECO:0000313" key="2">
    <source>
        <dbReference type="EMBL" id="OAB71312.1"/>
    </source>
</evidence>
<name>A0A162N7W7_9BACL</name>
<sequence length="203" mass="21828">MKMKQKLGISALVVALSVGGVFGVGSVQASNLKPSNTTQKVSKVNEINRLANAKVHVDAKKVKKEAKVVTIGARKASVIAATYLNGKATEVRLDSDDETLLYEVNVKTTNGIYIVKVDALTGKVLSVEKDLKIGAERASVIAATYLNGEVMKVKLDRENDVLVYEVKVKIDKGVSWVKVDALTGKVLSVVKDQGNHKGHHAHN</sequence>
<gene>
    <name evidence="2" type="ORF">PNBC_20195</name>
</gene>
<dbReference type="EMBL" id="LSFN01000041">
    <property type="protein sequence ID" value="OAB71312.1"/>
    <property type="molecule type" value="Genomic_DNA"/>
</dbReference>
<dbReference type="Proteomes" id="UP000077134">
    <property type="component" value="Unassembled WGS sequence"/>
</dbReference>
<feature type="domain" description="PepSY" evidence="1">
    <location>
        <begin position="132"/>
        <end position="189"/>
    </location>
</feature>
<dbReference type="AlphaFoldDB" id="A0A162N7W7"/>
<dbReference type="InterPro" id="IPR025711">
    <property type="entry name" value="PepSY"/>
</dbReference>
<comment type="caution">
    <text evidence="2">The sequence shown here is derived from an EMBL/GenBank/DDBJ whole genome shotgun (WGS) entry which is preliminary data.</text>
</comment>
<evidence type="ECO:0000313" key="3">
    <source>
        <dbReference type="Proteomes" id="UP000077134"/>
    </source>
</evidence>
<organism evidence="2 3">
    <name type="scientific">Paenibacillus crassostreae</name>
    <dbReference type="NCBI Taxonomy" id="1763538"/>
    <lineage>
        <taxon>Bacteria</taxon>
        <taxon>Bacillati</taxon>
        <taxon>Bacillota</taxon>
        <taxon>Bacilli</taxon>
        <taxon>Bacillales</taxon>
        <taxon>Paenibacillaceae</taxon>
        <taxon>Paenibacillus</taxon>
    </lineage>
</organism>
<evidence type="ECO:0000259" key="1">
    <source>
        <dbReference type="Pfam" id="PF03413"/>
    </source>
</evidence>
<dbReference type="KEGG" id="pcx:LPB68_17325"/>
<protein>
    <recommendedName>
        <fullName evidence="1">PepSY domain-containing protein</fullName>
    </recommendedName>
</protein>
<dbReference type="Pfam" id="PF03413">
    <property type="entry name" value="PepSY"/>
    <property type="match status" value="2"/>
</dbReference>
<dbReference type="Gene3D" id="3.10.450.40">
    <property type="match status" value="2"/>
</dbReference>
<keyword evidence="3" id="KW-1185">Reference proteome</keyword>
<proteinExistence type="predicted"/>
<dbReference type="RefSeq" id="WP_068661225.1">
    <property type="nucleotide sequence ID" value="NZ_CP017770.1"/>
</dbReference>
<feature type="domain" description="PepSY" evidence="1">
    <location>
        <begin position="79"/>
        <end position="128"/>
    </location>
</feature>